<dbReference type="KEGG" id="dvn:HQ394_08490"/>
<dbReference type="InterPro" id="IPR005653">
    <property type="entry name" value="OstA-like_N"/>
</dbReference>
<evidence type="ECO:0000313" key="4">
    <source>
        <dbReference type="EMBL" id="QNT69349.1"/>
    </source>
</evidence>
<keyword evidence="5" id="KW-1185">Reference proteome</keyword>
<accession>A0A7H1N0W3</accession>
<dbReference type="Gene3D" id="2.60.450.10">
    <property type="entry name" value="Lipopolysaccharide (LPS) transport protein A like domain"/>
    <property type="match status" value="2"/>
</dbReference>
<dbReference type="RefSeq" id="WP_190262854.1">
    <property type="nucleotide sequence ID" value="NZ_CP053923.1"/>
</dbReference>
<dbReference type="AlphaFoldDB" id="A0A7H1N0W3"/>
<sequence length="265" mass="28115">MLTPELSPPASGSDAAAPSPPIDIDSTGGIEWDRARQMIVARENARAVRGDLTVTADVLTAFYRQKPDGSAEVYRLDAAGRVNIVTPTQTATSDAATYDMVSTQLTLTRAPKGERVKVVSGDGVITADERIDYNRTTRVMVAHGNAIAAQPQQTLKGDVITAHLRENSGGKAGSRGQFQQVDAEGNVDATTPDERIIADRGSYFGDSDTAEFTGSVKIFRDESVLDGCRAEFDLASGFSKLLPCANATGKKARVRGVIVPTPKSS</sequence>
<dbReference type="Proteomes" id="UP000516369">
    <property type="component" value="Chromosome"/>
</dbReference>
<dbReference type="GO" id="GO:0030288">
    <property type="term" value="C:outer membrane-bounded periplasmic space"/>
    <property type="evidence" value="ECO:0007669"/>
    <property type="project" value="TreeGrafter"/>
</dbReference>
<keyword evidence="1" id="KW-0732">Signal</keyword>
<dbReference type="GO" id="GO:0015920">
    <property type="term" value="P:lipopolysaccharide transport"/>
    <property type="evidence" value="ECO:0007669"/>
    <property type="project" value="TreeGrafter"/>
</dbReference>
<reference evidence="4 5" key="1">
    <citation type="submission" date="2020-05" db="EMBL/GenBank/DDBJ databases">
        <title>Complete closed genome sequence of Defluviicoccus vanus.</title>
        <authorList>
            <person name="Bessarab I."/>
            <person name="Arumugam K."/>
            <person name="Maszenan A.M."/>
            <person name="Seviour R.J."/>
            <person name="Williams R.B."/>
        </authorList>
    </citation>
    <scope>NUCLEOTIDE SEQUENCE [LARGE SCALE GENOMIC DNA]</scope>
    <source>
        <strain evidence="4 5">Ben 114</strain>
    </source>
</reference>
<dbReference type="InterPro" id="IPR052037">
    <property type="entry name" value="LPS_export_LptA"/>
</dbReference>
<feature type="region of interest" description="Disordered" evidence="2">
    <location>
        <begin position="1"/>
        <end position="28"/>
    </location>
</feature>
<organism evidence="4 5">
    <name type="scientific">Defluviicoccus vanus</name>
    <dbReference type="NCBI Taxonomy" id="111831"/>
    <lineage>
        <taxon>Bacteria</taxon>
        <taxon>Pseudomonadati</taxon>
        <taxon>Pseudomonadota</taxon>
        <taxon>Alphaproteobacteria</taxon>
        <taxon>Rhodospirillales</taxon>
        <taxon>Rhodospirillaceae</taxon>
        <taxon>Defluviicoccus</taxon>
    </lineage>
</organism>
<feature type="compositionally biased region" description="Low complexity" evidence="2">
    <location>
        <begin position="8"/>
        <end position="26"/>
    </location>
</feature>
<gene>
    <name evidence="4" type="ORF">HQ394_08490</name>
</gene>
<evidence type="ECO:0000259" key="3">
    <source>
        <dbReference type="Pfam" id="PF03968"/>
    </source>
</evidence>
<dbReference type="GO" id="GO:0009279">
    <property type="term" value="C:cell outer membrane"/>
    <property type="evidence" value="ECO:0007669"/>
    <property type="project" value="TreeGrafter"/>
</dbReference>
<dbReference type="PANTHER" id="PTHR36504:SF1">
    <property type="entry name" value="LIPOPOLYSACCHARIDE EXPORT SYSTEM PROTEIN LPTA"/>
    <property type="match status" value="1"/>
</dbReference>
<dbReference type="EMBL" id="CP053923">
    <property type="protein sequence ID" value="QNT69349.1"/>
    <property type="molecule type" value="Genomic_DNA"/>
</dbReference>
<protein>
    <recommendedName>
        <fullName evidence="3">Organic solvent tolerance-like N-terminal domain-containing protein</fullName>
    </recommendedName>
</protein>
<feature type="domain" description="Organic solvent tolerance-like N-terminal" evidence="3">
    <location>
        <begin position="125"/>
        <end position="237"/>
    </location>
</feature>
<dbReference type="GO" id="GO:0017089">
    <property type="term" value="F:glycolipid transfer activity"/>
    <property type="evidence" value="ECO:0007669"/>
    <property type="project" value="TreeGrafter"/>
</dbReference>
<dbReference type="Pfam" id="PF03968">
    <property type="entry name" value="LptD_N"/>
    <property type="match status" value="1"/>
</dbReference>
<name>A0A7H1N0W3_9PROT</name>
<evidence type="ECO:0000256" key="1">
    <source>
        <dbReference type="ARBA" id="ARBA00022729"/>
    </source>
</evidence>
<proteinExistence type="predicted"/>
<evidence type="ECO:0000313" key="5">
    <source>
        <dbReference type="Proteomes" id="UP000516369"/>
    </source>
</evidence>
<evidence type="ECO:0000256" key="2">
    <source>
        <dbReference type="SAM" id="MobiDB-lite"/>
    </source>
</evidence>
<dbReference type="PANTHER" id="PTHR36504">
    <property type="entry name" value="LIPOPOLYSACCHARIDE EXPORT SYSTEM PROTEIN LPTA"/>
    <property type="match status" value="1"/>
</dbReference>